<reference evidence="2 3" key="1">
    <citation type="submission" date="2020-03" db="EMBL/GenBank/DDBJ databases">
        <title>Genomic Encyclopedia of Type Strains, Phase IV (KMG-IV): sequencing the most valuable type-strain genomes for metagenomic binning, comparative biology and taxonomic classification.</title>
        <authorList>
            <person name="Goeker M."/>
        </authorList>
    </citation>
    <scope>NUCLEOTIDE SEQUENCE [LARGE SCALE GENOMIC DNA]</scope>
    <source>
        <strain evidence="2 3">DSM 103870</strain>
    </source>
</reference>
<organism evidence="2 3">
    <name type="scientific">Pseudochelatococcus lubricantis</name>
    <dbReference type="NCBI Taxonomy" id="1538102"/>
    <lineage>
        <taxon>Bacteria</taxon>
        <taxon>Pseudomonadati</taxon>
        <taxon>Pseudomonadota</taxon>
        <taxon>Alphaproteobacteria</taxon>
        <taxon>Hyphomicrobiales</taxon>
        <taxon>Chelatococcaceae</taxon>
        <taxon>Pseudochelatococcus</taxon>
    </lineage>
</organism>
<dbReference type="Gene3D" id="1.10.1220.10">
    <property type="entry name" value="Met repressor-like"/>
    <property type="match status" value="1"/>
</dbReference>
<evidence type="ECO:0000313" key="2">
    <source>
        <dbReference type="EMBL" id="NIJ57242.1"/>
    </source>
</evidence>
<keyword evidence="3" id="KW-1185">Reference proteome</keyword>
<feature type="domain" description="Arc-like DNA binding" evidence="1">
    <location>
        <begin position="9"/>
        <end position="50"/>
    </location>
</feature>
<evidence type="ECO:0000313" key="3">
    <source>
        <dbReference type="Proteomes" id="UP001429580"/>
    </source>
</evidence>
<proteinExistence type="predicted"/>
<name>A0ABX0UWA3_9HYPH</name>
<accession>A0ABX0UWA3</accession>
<protein>
    <submittedName>
        <fullName evidence="2">Plasmid stability protein</fullName>
    </submittedName>
</protein>
<gene>
    <name evidence="2" type="ORF">FHS82_001068</name>
</gene>
<dbReference type="InterPro" id="IPR005569">
    <property type="entry name" value="Arc_DNA-bd_dom"/>
</dbReference>
<evidence type="ECO:0000259" key="1">
    <source>
        <dbReference type="Pfam" id="PF03869"/>
    </source>
</evidence>
<sequence>MAKDPYPSETADRYIVRFPDGMRDRLKAEAAKNNRSLNAEIVARLEASFDATAKPADSVNGAHLRRMEAAARRMETAARLIATQKRLTAVKRAIHLGKRQTPPEKPED</sequence>
<comment type="caution">
    <text evidence="2">The sequence shown here is derived from an EMBL/GenBank/DDBJ whole genome shotgun (WGS) entry which is preliminary data.</text>
</comment>
<dbReference type="InterPro" id="IPR013321">
    <property type="entry name" value="Arc_rbn_hlx_hlx"/>
</dbReference>
<dbReference type="EMBL" id="JAASQI010000002">
    <property type="protein sequence ID" value="NIJ57242.1"/>
    <property type="molecule type" value="Genomic_DNA"/>
</dbReference>
<dbReference type="InterPro" id="IPR010985">
    <property type="entry name" value="Ribbon_hlx_hlx"/>
</dbReference>
<dbReference type="Proteomes" id="UP001429580">
    <property type="component" value="Unassembled WGS sequence"/>
</dbReference>
<dbReference type="RefSeq" id="WP_166949566.1">
    <property type="nucleotide sequence ID" value="NZ_JAASQI010000002.1"/>
</dbReference>
<dbReference type="SUPFAM" id="SSF47598">
    <property type="entry name" value="Ribbon-helix-helix"/>
    <property type="match status" value="1"/>
</dbReference>
<dbReference type="Pfam" id="PF03869">
    <property type="entry name" value="Arc"/>
    <property type="match status" value="1"/>
</dbReference>